<proteinExistence type="predicted"/>
<sequence length="79" mass="8492">MLPYQAVAMDYAVTSSFQRQSPAGAAGAAAAAAALNMNPAFTHSWLVPADFCVPYKQNQTPLLEPGHVVLFIILLYCLH</sequence>
<reference evidence="1 2" key="1">
    <citation type="submission" date="2017-12" db="EMBL/GenBank/DDBJ databases">
        <title>Hemimetabolous genomes reveal molecular basis of termite eusociality.</title>
        <authorList>
            <person name="Harrison M.C."/>
            <person name="Jongepier E."/>
            <person name="Robertson H.M."/>
            <person name="Arning N."/>
            <person name="Bitard-Feildel T."/>
            <person name="Chao H."/>
            <person name="Childers C.P."/>
            <person name="Dinh H."/>
            <person name="Doddapaneni H."/>
            <person name="Dugan S."/>
            <person name="Gowin J."/>
            <person name="Greiner C."/>
            <person name="Han Y."/>
            <person name="Hu H."/>
            <person name="Hughes D.S.T."/>
            <person name="Huylmans A.-K."/>
            <person name="Kemena C."/>
            <person name="Kremer L.P.M."/>
            <person name="Lee S.L."/>
            <person name="Lopez-Ezquerra A."/>
            <person name="Mallet L."/>
            <person name="Monroy-Kuhn J.M."/>
            <person name="Moser A."/>
            <person name="Murali S.C."/>
            <person name="Muzny D.M."/>
            <person name="Otani S."/>
            <person name="Piulachs M.-D."/>
            <person name="Poelchau M."/>
            <person name="Qu J."/>
            <person name="Schaub F."/>
            <person name="Wada-Katsumata A."/>
            <person name="Worley K.C."/>
            <person name="Xie Q."/>
            <person name="Ylla G."/>
            <person name="Poulsen M."/>
            <person name="Gibbs R.A."/>
            <person name="Schal C."/>
            <person name="Richards S."/>
            <person name="Belles X."/>
            <person name="Korb J."/>
            <person name="Bornberg-Bauer E."/>
        </authorList>
    </citation>
    <scope>NUCLEOTIDE SEQUENCE [LARGE SCALE GENOMIC DNA]</scope>
    <source>
        <tissue evidence="1">Whole body</tissue>
    </source>
</reference>
<dbReference type="InParanoid" id="A0A2J7Q4R3"/>
<gene>
    <name evidence="1" type="ORF">B7P43_G04951</name>
</gene>
<dbReference type="AlphaFoldDB" id="A0A2J7Q4R3"/>
<dbReference type="EMBL" id="NEVH01018377">
    <property type="protein sequence ID" value="PNF23571.1"/>
    <property type="molecule type" value="Genomic_DNA"/>
</dbReference>
<protein>
    <submittedName>
        <fullName evidence="1">Uncharacterized protein</fullName>
    </submittedName>
</protein>
<organism evidence="1 2">
    <name type="scientific">Cryptotermes secundus</name>
    <dbReference type="NCBI Taxonomy" id="105785"/>
    <lineage>
        <taxon>Eukaryota</taxon>
        <taxon>Metazoa</taxon>
        <taxon>Ecdysozoa</taxon>
        <taxon>Arthropoda</taxon>
        <taxon>Hexapoda</taxon>
        <taxon>Insecta</taxon>
        <taxon>Pterygota</taxon>
        <taxon>Neoptera</taxon>
        <taxon>Polyneoptera</taxon>
        <taxon>Dictyoptera</taxon>
        <taxon>Blattodea</taxon>
        <taxon>Blattoidea</taxon>
        <taxon>Termitoidae</taxon>
        <taxon>Kalotermitidae</taxon>
        <taxon>Cryptotermitinae</taxon>
        <taxon>Cryptotermes</taxon>
    </lineage>
</organism>
<keyword evidence="2" id="KW-1185">Reference proteome</keyword>
<evidence type="ECO:0000313" key="1">
    <source>
        <dbReference type="EMBL" id="PNF23571.1"/>
    </source>
</evidence>
<name>A0A2J7Q4R3_9NEOP</name>
<accession>A0A2J7Q4R3</accession>
<dbReference type="Proteomes" id="UP000235965">
    <property type="component" value="Unassembled WGS sequence"/>
</dbReference>
<comment type="caution">
    <text evidence="1">The sequence shown here is derived from an EMBL/GenBank/DDBJ whole genome shotgun (WGS) entry which is preliminary data.</text>
</comment>
<evidence type="ECO:0000313" key="2">
    <source>
        <dbReference type="Proteomes" id="UP000235965"/>
    </source>
</evidence>
<dbReference type="OrthoDB" id="6021714at2759"/>